<dbReference type="GO" id="GO:0005634">
    <property type="term" value="C:nucleus"/>
    <property type="evidence" value="ECO:0007669"/>
    <property type="project" value="TreeGrafter"/>
</dbReference>
<feature type="region of interest" description="Disordered" evidence="2">
    <location>
        <begin position="382"/>
        <end position="414"/>
    </location>
</feature>
<dbReference type="SMART" id="SM00355">
    <property type="entry name" value="ZnF_C2H2"/>
    <property type="match status" value="1"/>
</dbReference>
<protein>
    <submittedName>
        <fullName evidence="4">Double PHD fingers 3</fullName>
    </submittedName>
</protein>
<evidence type="ECO:0000313" key="4">
    <source>
        <dbReference type="Ensembl" id="ENSCHIP00010023586.1"/>
    </source>
</evidence>
<dbReference type="PROSITE" id="PS00028">
    <property type="entry name" value="ZINC_FINGER_C2H2_1"/>
    <property type="match status" value="1"/>
</dbReference>
<feature type="compositionally biased region" description="Basic residues" evidence="2">
    <location>
        <begin position="246"/>
        <end position="264"/>
    </location>
</feature>
<dbReference type="InterPro" id="IPR025750">
    <property type="entry name" value="DPF1-3_N"/>
</dbReference>
<sequence length="449" mass="50220">MGQGPDFYSQKGPVATERGRREDRGAAGDMEEFGAGSEQGQGRAKDSGPGSSRAGFPQVPAAAPRSLETREGARPRPDVRTPLLDTGVRLGDQFYKEAIEHCRSYNSRLCAERSVRLPFLDSQTGVAQNNCYIWMEKRHRGPGLAPGQLYTYPARCWRKKRRLHPPEDPKLRLLEIKPEVELPLKKDGFTSESTTLEALLRGEGVEKKVDAREEENIQEIQRVLENDENVEEGNEEEDLEEDIPKRKNRTRGRARGSAGGRRRHDAASQEDHDKPYVCDICGKRYKNRPGLSYHYAHTHLASEEGDEAQDQETRSPPNHRNENHRPQKGPDGTVIPNNYCDFCLGGSNMNKKSGRPEELVSCADCGRSVNALTWRLPASFKQAVSEEGGEKPRESAPPLPLPPPPPPLPLPGPLLRMCFRQHRSLDCGQASSATQLGSEKSREWPHFVQ</sequence>
<feature type="region of interest" description="Disordered" evidence="2">
    <location>
        <begin position="1"/>
        <end position="84"/>
    </location>
</feature>
<feature type="region of interest" description="Disordered" evidence="2">
    <location>
        <begin position="303"/>
        <end position="333"/>
    </location>
</feature>
<feature type="region of interest" description="Disordered" evidence="2">
    <location>
        <begin position="429"/>
        <end position="449"/>
    </location>
</feature>
<dbReference type="PANTHER" id="PTHR23057">
    <property type="entry name" value="JUXTAPOSED WITH ANOTHER ZINC FINGER PROTEIN 1"/>
    <property type="match status" value="1"/>
</dbReference>
<dbReference type="Gene3D" id="3.30.160.60">
    <property type="entry name" value="Classic Zinc Finger"/>
    <property type="match status" value="1"/>
</dbReference>
<dbReference type="Pfam" id="PF14051">
    <property type="entry name" value="DPF1-3_N"/>
    <property type="match status" value="1"/>
</dbReference>
<keyword evidence="1" id="KW-0863">Zinc-finger</keyword>
<reference evidence="4" key="2">
    <citation type="submission" date="2025-08" db="UniProtKB">
        <authorList>
            <consortium name="Ensembl"/>
        </authorList>
    </citation>
    <scope>IDENTIFICATION</scope>
</reference>
<feature type="compositionally biased region" description="Acidic residues" evidence="2">
    <location>
        <begin position="226"/>
        <end position="241"/>
    </location>
</feature>
<organism evidence="4">
    <name type="scientific">Capra hircus</name>
    <name type="common">Goat</name>
    <dbReference type="NCBI Taxonomy" id="9925"/>
    <lineage>
        <taxon>Eukaryota</taxon>
        <taxon>Metazoa</taxon>
        <taxon>Chordata</taxon>
        <taxon>Craniata</taxon>
        <taxon>Vertebrata</taxon>
        <taxon>Euteleostomi</taxon>
        <taxon>Mammalia</taxon>
        <taxon>Eutheria</taxon>
        <taxon>Laurasiatheria</taxon>
        <taxon>Artiodactyla</taxon>
        <taxon>Ruminantia</taxon>
        <taxon>Pecora</taxon>
        <taxon>Bovidae</taxon>
        <taxon>Caprinae</taxon>
        <taxon>Capra</taxon>
    </lineage>
</organism>
<name>A0A8C2R4W6_CAPHI</name>
<feature type="compositionally biased region" description="Pro residues" evidence="2">
    <location>
        <begin position="395"/>
        <end position="412"/>
    </location>
</feature>
<feature type="compositionally biased region" description="Basic and acidic residues" evidence="2">
    <location>
        <begin position="439"/>
        <end position="449"/>
    </location>
</feature>
<evidence type="ECO:0000256" key="2">
    <source>
        <dbReference type="SAM" id="MobiDB-lite"/>
    </source>
</evidence>
<evidence type="ECO:0000256" key="1">
    <source>
        <dbReference type="PROSITE-ProRule" id="PRU00042"/>
    </source>
</evidence>
<feature type="domain" description="C2H2-type" evidence="3">
    <location>
        <begin position="276"/>
        <end position="304"/>
    </location>
</feature>
<feature type="compositionally biased region" description="Polar residues" evidence="2">
    <location>
        <begin position="429"/>
        <end position="438"/>
    </location>
</feature>
<gene>
    <name evidence="4" type="primary">DPF3</name>
</gene>
<keyword evidence="1" id="KW-0862">Zinc</keyword>
<reference evidence="4" key="1">
    <citation type="submission" date="2019-03" db="EMBL/GenBank/DDBJ databases">
        <title>Genome sequencing and reference-guided assembly of Black Bengal Goat (Capra hircus).</title>
        <authorList>
            <person name="Siddiki A.Z."/>
            <person name="Baten A."/>
            <person name="Billah M."/>
            <person name="Alam M.A.U."/>
            <person name="Shawrob K.S.M."/>
            <person name="Saha S."/>
            <person name="Chowdhury M."/>
            <person name="Rahman A.H."/>
            <person name="Stear M."/>
            <person name="Miah G."/>
            <person name="Das G.B."/>
            <person name="Hossain M.M."/>
            <person name="Kumkum M."/>
            <person name="Islam M.S."/>
            <person name="Mollah A.M."/>
            <person name="Ahsan A."/>
            <person name="Tusar F."/>
            <person name="Khan M.K.I."/>
        </authorList>
    </citation>
    <scope>NUCLEOTIDE SEQUENCE [LARGE SCALE GENOMIC DNA]</scope>
</reference>
<evidence type="ECO:0000259" key="3">
    <source>
        <dbReference type="PROSITE" id="PS50157"/>
    </source>
</evidence>
<proteinExistence type="predicted"/>
<dbReference type="InterPro" id="IPR013087">
    <property type="entry name" value="Znf_C2H2_type"/>
</dbReference>
<dbReference type="Ensembl" id="ENSCHIT00010033412.1">
    <property type="protein sequence ID" value="ENSCHIP00010023586.1"/>
    <property type="gene ID" value="ENSCHIG00010017297.1"/>
</dbReference>
<dbReference type="GO" id="GO:0008270">
    <property type="term" value="F:zinc ion binding"/>
    <property type="evidence" value="ECO:0007669"/>
    <property type="project" value="UniProtKB-KW"/>
</dbReference>
<feature type="compositionally biased region" description="Basic and acidic residues" evidence="2">
    <location>
        <begin position="67"/>
        <end position="79"/>
    </location>
</feature>
<feature type="compositionally biased region" description="Basic and acidic residues" evidence="2">
    <location>
        <begin position="17"/>
        <end position="26"/>
    </location>
</feature>
<keyword evidence="1" id="KW-0479">Metal-binding</keyword>
<dbReference type="InterPro" id="IPR051580">
    <property type="entry name" value="ZnF-Chromatin_assoc"/>
</dbReference>
<dbReference type="PROSITE" id="PS50157">
    <property type="entry name" value="ZINC_FINGER_C2H2_2"/>
    <property type="match status" value="1"/>
</dbReference>
<accession>A0A8C2R4W6</accession>
<feature type="region of interest" description="Disordered" evidence="2">
    <location>
        <begin position="223"/>
        <end position="271"/>
    </location>
</feature>
<dbReference type="InterPro" id="IPR036236">
    <property type="entry name" value="Znf_C2H2_sf"/>
</dbReference>
<dbReference type="PANTHER" id="PTHR23057:SF4">
    <property type="entry name" value="ZINC FINGER PROTEIN DPF3"/>
    <property type="match status" value="1"/>
</dbReference>
<dbReference type="SUPFAM" id="SSF57667">
    <property type="entry name" value="beta-beta-alpha zinc fingers"/>
    <property type="match status" value="1"/>
</dbReference>
<dbReference type="AlphaFoldDB" id="A0A8C2R4W6"/>